<dbReference type="RefSeq" id="WP_282220385.1">
    <property type="nucleotide sequence ID" value="NZ_CP118246.1"/>
</dbReference>
<organism evidence="3 4">
    <name type="scientific">Devosia algicola</name>
    <dbReference type="NCBI Taxonomy" id="3026418"/>
    <lineage>
        <taxon>Bacteria</taxon>
        <taxon>Pseudomonadati</taxon>
        <taxon>Pseudomonadota</taxon>
        <taxon>Alphaproteobacteria</taxon>
        <taxon>Hyphomicrobiales</taxon>
        <taxon>Devosiaceae</taxon>
        <taxon>Devosia</taxon>
    </lineage>
</organism>
<evidence type="ECO:0000256" key="1">
    <source>
        <dbReference type="SAM" id="MobiDB-lite"/>
    </source>
</evidence>
<keyword evidence="4" id="KW-1185">Reference proteome</keyword>
<feature type="transmembrane region" description="Helical" evidence="2">
    <location>
        <begin position="249"/>
        <end position="275"/>
    </location>
</feature>
<accession>A0ABY7YSQ5</accession>
<gene>
    <name evidence="3" type="ORF">PSQ19_08270</name>
</gene>
<feature type="transmembrane region" description="Helical" evidence="2">
    <location>
        <begin position="36"/>
        <end position="60"/>
    </location>
</feature>
<name>A0ABY7YSQ5_9HYPH</name>
<evidence type="ECO:0008006" key="5">
    <source>
        <dbReference type="Google" id="ProtNLM"/>
    </source>
</evidence>
<keyword evidence="2" id="KW-1133">Transmembrane helix</keyword>
<feature type="transmembrane region" description="Helical" evidence="2">
    <location>
        <begin position="190"/>
        <end position="213"/>
    </location>
</feature>
<reference evidence="3 4" key="1">
    <citation type="submission" date="2023-02" db="EMBL/GenBank/DDBJ databases">
        <title>Devosia algicola sp. nov., isolated from the phycosphere of marine algae.</title>
        <authorList>
            <person name="Kim J.M."/>
            <person name="Lee J.K."/>
            <person name="Choi B.J."/>
            <person name="Bayburt H."/>
            <person name="Jeon C.O."/>
        </authorList>
    </citation>
    <scope>NUCLEOTIDE SEQUENCE [LARGE SCALE GENOMIC DNA]</scope>
    <source>
        <strain evidence="3 4">G20-9</strain>
    </source>
</reference>
<feature type="transmembrane region" description="Helical" evidence="2">
    <location>
        <begin position="153"/>
        <end position="178"/>
    </location>
</feature>
<feature type="compositionally biased region" description="Basic and acidic residues" evidence="1">
    <location>
        <begin position="384"/>
        <end position="403"/>
    </location>
</feature>
<feature type="transmembrane region" description="Helical" evidence="2">
    <location>
        <begin position="124"/>
        <end position="147"/>
    </location>
</feature>
<keyword evidence="2" id="KW-0472">Membrane</keyword>
<proteinExistence type="predicted"/>
<evidence type="ECO:0000256" key="2">
    <source>
        <dbReference type="SAM" id="Phobius"/>
    </source>
</evidence>
<evidence type="ECO:0000313" key="4">
    <source>
        <dbReference type="Proteomes" id="UP001220530"/>
    </source>
</evidence>
<feature type="region of interest" description="Disordered" evidence="1">
    <location>
        <begin position="377"/>
        <end position="409"/>
    </location>
</feature>
<feature type="transmembrane region" description="Helical" evidence="2">
    <location>
        <begin position="72"/>
        <end position="91"/>
    </location>
</feature>
<sequence>MMTQPASVAWFARHEIGLAWRDWTAMMTGGRRTRGIVLGLVLVAAAAIMHLIAYGVVSSWLATGIGPDKPTLVMLTGGGLLFWSVMLSQALESVTRVYYARADLDLILSSPASAKRLFAVRTGAVALTTFAMSCLLASPLVNVLVLLDGPRWLAAFAVLAAISALSAAIAVAVTIALFHTVGAKRTRLIAQIIAAVVGAGFIIGIQAAAIIYYGKFSRFTLLQSSEIVAAAPDLANILWLPARAAMGDLAALVPVALTGFGALALIIIATASSLWSPRHFNRQCQPHPHRAPSRHPRLQERFAKTCPAPQGVETASARPMAFVANAHANPLSGAPRPDAVDQLWRTFRRLCRCRAGAGHGRGPIGRRPGVARYFWRRRPRSGGHRPDIPAHGPGRENRGGSGDHRHHPVAAHRAARTVINRSRSGNGDLRAPLGRLGHRHPGSGSGWSPDAPCSAAVKLPRALQPCPKPLRPSCGRALAPCGPRLHGSPWPPQHWLCSCSPLPG</sequence>
<dbReference type="Proteomes" id="UP001220530">
    <property type="component" value="Chromosome"/>
</dbReference>
<keyword evidence="2" id="KW-0812">Transmembrane</keyword>
<dbReference type="EMBL" id="CP118246">
    <property type="protein sequence ID" value="WDR03999.1"/>
    <property type="molecule type" value="Genomic_DNA"/>
</dbReference>
<evidence type="ECO:0000313" key="3">
    <source>
        <dbReference type="EMBL" id="WDR03999.1"/>
    </source>
</evidence>
<protein>
    <recommendedName>
        <fullName evidence="5">ABC transporter permease</fullName>
    </recommendedName>
</protein>